<dbReference type="Pfam" id="PF05729">
    <property type="entry name" value="NACHT"/>
    <property type="match status" value="1"/>
</dbReference>
<keyword evidence="4" id="KW-0677">Repeat</keyword>
<evidence type="ECO:0000256" key="3">
    <source>
        <dbReference type="ARBA" id="ARBA00022614"/>
    </source>
</evidence>
<feature type="compositionally biased region" description="Polar residues" evidence="7">
    <location>
        <begin position="1"/>
        <end position="17"/>
    </location>
</feature>
<dbReference type="SUPFAM" id="SSF52540">
    <property type="entry name" value="P-loop containing nucleoside triphosphate hydrolases"/>
    <property type="match status" value="1"/>
</dbReference>
<sequence length="732" mass="83670">MQNPIQLKTGKRSSSPDPSGVSLRSDRSMQNPIQLKPEKRSSSPEPSGVSLRSDRSMQNPIQLKDKPSVPEKSFQLKISSSSPPSGVSLKSDESMQTPIPLNGKPVKLVAPQKHLQLRKSNSSVPRVASLTSSEHFLPEERYESDTLGLTSEKLKKILAERCQSLFEGTAEQGNPVLLNEIFTELYITEYMNEYLFICHEVEQIEANLKIGTNDHQIKCNNIFRLLPGQNQAVRTVLTKGVAGIGKTVSVQKFMLDWAEGKANQDIHFIFPLPFREINTMRDQKHSLNDLLQHFFMERIDASSNQIANRSLVFILDGLDECRLPLDFQNNESLSDPTKETQVDTLLTNLIKGNLLPSAKIWITSRPAASGLIPTDCIDRITEVRGFDEPQKEEYFRKRISDQSLASRIVTHLKSLRSLYIMCHIPVFCWMAATVLERMVVDSGWDKIPKTLTQMYTYFLITQIHRKKAKYSESKVTDEEMVVKLGKLAFEQLNKGNLIFYEEDLRECGIDVKEASVYSGVFTQIFREDFGLFQKKVFSFVHMSIQEHLAAMYVFLCFHNHNQNVLDPQKTSKHEKPVTLLNLLKTAVDKASENTSGQLDLFLQFLIGFALESNQIIIQDLLVQRKANPQEIKETIDYLKIKIRDTHCARYSIKYFHCLNELNESSLVDEIKTFLRSQTRNEDNLSPELWSALAFMLMTSEEKSDVFELRNYGKSDKALSYLLSVISLYREVR</sequence>
<evidence type="ECO:0000259" key="8">
    <source>
        <dbReference type="PROSITE" id="PS50837"/>
    </source>
</evidence>
<evidence type="ECO:0000256" key="4">
    <source>
        <dbReference type="ARBA" id="ARBA00022737"/>
    </source>
</evidence>
<keyword evidence="3" id="KW-0433">Leucine-rich repeat</keyword>
<reference evidence="9" key="1">
    <citation type="submission" date="2025-08" db="UniProtKB">
        <authorList>
            <consortium name="Ensembl"/>
        </authorList>
    </citation>
    <scope>IDENTIFICATION</scope>
</reference>
<dbReference type="Pfam" id="PF17776">
    <property type="entry name" value="NLRC4_HD2"/>
    <property type="match status" value="1"/>
</dbReference>
<dbReference type="InterPro" id="IPR041075">
    <property type="entry name" value="NOD1/2_WH"/>
</dbReference>
<dbReference type="InterPro" id="IPR041267">
    <property type="entry name" value="NLRP_HD2"/>
</dbReference>
<name>A0A8B9K2T4_ASTMX</name>
<dbReference type="Ensembl" id="ENSAMXT00005033341.1">
    <property type="protein sequence ID" value="ENSAMXP00005030453.1"/>
    <property type="gene ID" value="ENSAMXG00005014943.1"/>
</dbReference>
<dbReference type="PANTHER" id="PTHR24106">
    <property type="entry name" value="NACHT, LRR AND CARD DOMAINS-CONTAINING"/>
    <property type="match status" value="1"/>
</dbReference>
<dbReference type="PROSITE" id="PS50837">
    <property type="entry name" value="NACHT"/>
    <property type="match status" value="1"/>
</dbReference>
<proteinExistence type="predicted"/>
<dbReference type="Pfam" id="PF17779">
    <property type="entry name" value="WHD_NOD2"/>
    <property type="match status" value="1"/>
</dbReference>
<dbReference type="AlphaFoldDB" id="A0A8B9K2T4"/>
<dbReference type="InterPro" id="IPR027417">
    <property type="entry name" value="P-loop_NTPase"/>
</dbReference>
<dbReference type="Gene3D" id="3.40.50.300">
    <property type="entry name" value="P-loop containing nucleotide triphosphate hydrolases"/>
    <property type="match status" value="1"/>
</dbReference>
<accession>A0A8B9K2T4</accession>
<feature type="region of interest" description="Disordered" evidence="7">
    <location>
        <begin position="1"/>
        <end position="96"/>
    </location>
</feature>
<protein>
    <recommendedName>
        <fullName evidence="8">NACHT domain-containing protein</fullName>
    </recommendedName>
</protein>
<evidence type="ECO:0000256" key="7">
    <source>
        <dbReference type="SAM" id="MobiDB-lite"/>
    </source>
</evidence>
<dbReference type="InterPro" id="IPR051261">
    <property type="entry name" value="NLR"/>
</dbReference>
<evidence type="ECO:0000256" key="6">
    <source>
        <dbReference type="ARBA" id="ARBA00022840"/>
    </source>
</evidence>
<evidence type="ECO:0000256" key="1">
    <source>
        <dbReference type="ARBA" id="ARBA00004496"/>
    </source>
</evidence>
<organism evidence="9 10">
    <name type="scientific">Astyanax mexicanus</name>
    <name type="common">Blind cave fish</name>
    <name type="synonym">Astyanax fasciatus mexicanus</name>
    <dbReference type="NCBI Taxonomy" id="7994"/>
    <lineage>
        <taxon>Eukaryota</taxon>
        <taxon>Metazoa</taxon>
        <taxon>Chordata</taxon>
        <taxon>Craniata</taxon>
        <taxon>Vertebrata</taxon>
        <taxon>Euteleostomi</taxon>
        <taxon>Actinopterygii</taxon>
        <taxon>Neopterygii</taxon>
        <taxon>Teleostei</taxon>
        <taxon>Ostariophysi</taxon>
        <taxon>Characiformes</taxon>
        <taxon>Characoidei</taxon>
        <taxon>Acestrorhamphidae</taxon>
        <taxon>Acestrorhamphinae</taxon>
        <taxon>Astyanax</taxon>
    </lineage>
</organism>
<evidence type="ECO:0000256" key="5">
    <source>
        <dbReference type="ARBA" id="ARBA00022741"/>
    </source>
</evidence>
<dbReference type="InterPro" id="IPR007111">
    <property type="entry name" value="NACHT_NTPase"/>
</dbReference>
<dbReference type="InterPro" id="IPR029495">
    <property type="entry name" value="NACHT-assoc"/>
</dbReference>
<keyword evidence="2" id="KW-0963">Cytoplasm</keyword>
<keyword evidence="6" id="KW-0067">ATP-binding</keyword>
<dbReference type="SMART" id="SM01288">
    <property type="entry name" value="FISNA"/>
    <property type="match status" value="1"/>
</dbReference>
<feature type="compositionally biased region" description="Low complexity" evidence="7">
    <location>
        <begin position="72"/>
        <end position="89"/>
    </location>
</feature>
<dbReference type="GO" id="GO:0005737">
    <property type="term" value="C:cytoplasm"/>
    <property type="evidence" value="ECO:0007669"/>
    <property type="project" value="UniProtKB-SubCell"/>
</dbReference>
<comment type="subcellular location">
    <subcellularLocation>
        <location evidence="1">Cytoplasm</location>
    </subcellularLocation>
</comment>
<feature type="domain" description="NACHT" evidence="8">
    <location>
        <begin position="234"/>
        <end position="368"/>
    </location>
</feature>
<dbReference type="FunFam" id="3.40.50.300:FF:001524">
    <property type="entry name" value="Si:dkey-126g1.7"/>
    <property type="match status" value="1"/>
</dbReference>
<keyword evidence="5" id="KW-0547">Nucleotide-binding</keyword>
<dbReference type="Pfam" id="PF14484">
    <property type="entry name" value="FISNA"/>
    <property type="match status" value="1"/>
</dbReference>
<evidence type="ECO:0000313" key="10">
    <source>
        <dbReference type="Proteomes" id="UP000694621"/>
    </source>
</evidence>
<dbReference type="GO" id="GO:0005524">
    <property type="term" value="F:ATP binding"/>
    <property type="evidence" value="ECO:0007669"/>
    <property type="project" value="UniProtKB-KW"/>
</dbReference>
<evidence type="ECO:0000313" key="9">
    <source>
        <dbReference type="Ensembl" id="ENSAMXP00005030453.1"/>
    </source>
</evidence>
<evidence type="ECO:0000256" key="2">
    <source>
        <dbReference type="ARBA" id="ARBA00022490"/>
    </source>
</evidence>
<dbReference type="Proteomes" id="UP000694621">
    <property type="component" value="Unplaced"/>
</dbReference>